<evidence type="ECO:0000313" key="2">
    <source>
        <dbReference type="Proteomes" id="UP001186944"/>
    </source>
</evidence>
<reference evidence="1" key="1">
    <citation type="submission" date="2019-08" db="EMBL/GenBank/DDBJ databases">
        <title>The improved chromosome-level genome for the pearl oyster Pinctada fucata martensii using PacBio sequencing and Hi-C.</title>
        <authorList>
            <person name="Zheng Z."/>
        </authorList>
    </citation>
    <scope>NUCLEOTIDE SEQUENCE</scope>
    <source>
        <strain evidence="1">ZZ-2019</strain>
        <tissue evidence="1">Adductor muscle</tissue>
    </source>
</reference>
<dbReference type="AlphaFoldDB" id="A0AA88XVK6"/>
<keyword evidence="2" id="KW-1185">Reference proteome</keyword>
<gene>
    <name evidence="1" type="ORF">FSP39_004274</name>
</gene>
<accession>A0AA88XVK6</accession>
<sequence>MKRCVTFDELSIGFSTISKSLDDIERVSNSEESIRGCDNNKEQEPEIHTIILDDGEEAPEYIDNFADDAFAVPIPPKIPKKSEKRECSLTEADIERCHQQSCEICKGFMDERQRIQRYFGGIESFLDWLFSKWGKSKKRVQKSIVVRDFLVLCIDTAKFFQSPILYRSV</sequence>
<proteinExistence type="predicted"/>
<name>A0AA88XVK6_PINIB</name>
<dbReference type="EMBL" id="VSWD01000013">
    <property type="protein sequence ID" value="KAK3083862.1"/>
    <property type="molecule type" value="Genomic_DNA"/>
</dbReference>
<organism evidence="1 2">
    <name type="scientific">Pinctada imbricata</name>
    <name type="common">Atlantic pearl-oyster</name>
    <name type="synonym">Pinctada martensii</name>
    <dbReference type="NCBI Taxonomy" id="66713"/>
    <lineage>
        <taxon>Eukaryota</taxon>
        <taxon>Metazoa</taxon>
        <taxon>Spiralia</taxon>
        <taxon>Lophotrochozoa</taxon>
        <taxon>Mollusca</taxon>
        <taxon>Bivalvia</taxon>
        <taxon>Autobranchia</taxon>
        <taxon>Pteriomorphia</taxon>
        <taxon>Pterioida</taxon>
        <taxon>Pterioidea</taxon>
        <taxon>Pteriidae</taxon>
        <taxon>Pinctada</taxon>
    </lineage>
</organism>
<evidence type="ECO:0000313" key="1">
    <source>
        <dbReference type="EMBL" id="KAK3083862.1"/>
    </source>
</evidence>
<protein>
    <submittedName>
        <fullName evidence="1">Uncharacterized protein</fullName>
    </submittedName>
</protein>
<dbReference type="Proteomes" id="UP001186944">
    <property type="component" value="Unassembled WGS sequence"/>
</dbReference>
<comment type="caution">
    <text evidence="1">The sequence shown here is derived from an EMBL/GenBank/DDBJ whole genome shotgun (WGS) entry which is preliminary data.</text>
</comment>